<reference evidence="4 5" key="1">
    <citation type="journal article" date="2012" name="J. Bacteriol.">
        <title>Genome Sequence of the Pattern-Forming Social Bacterium Paenibacillus dendritiformis C454 Chiral Morphotype.</title>
        <authorList>
            <person name="Sirota-Madi A."/>
            <person name="Olender T."/>
            <person name="Helman Y."/>
            <person name="Brainis I."/>
            <person name="Finkelshtein A."/>
            <person name="Roth D."/>
            <person name="Hagai E."/>
            <person name="Leshkowitz D."/>
            <person name="Brodsky L."/>
            <person name="Galatenko V."/>
            <person name="Nikolaev V."/>
            <person name="Gutnick D.L."/>
            <person name="Lancet D."/>
            <person name="Ben-Jacob E."/>
        </authorList>
    </citation>
    <scope>NUCLEOTIDE SEQUENCE [LARGE SCALE GENOMIC DNA]</scope>
    <source>
        <strain evidence="4 5">C454</strain>
    </source>
</reference>
<dbReference type="InterPro" id="IPR029058">
    <property type="entry name" value="AB_hydrolase_fold"/>
</dbReference>
<dbReference type="InterPro" id="IPR050300">
    <property type="entry name" value="GDXG_lipolytic_enzyme"/>
</dbReference>
<dbReference type="EMBL" id="AHKH01000002">
    <property type="protein sequence ID" value="EHQ64171.1"/>
    <property type="molecule type" value="Genomic_DNA"/>
</dbReference>
<dbReference type="Proteomes" id="UP000003900">
    <property type="component" value="Unassembled WGS sequence"/>
</dbReference>
<evidence type="ECO:0000313" key="5">
    <source>
        <dbReference type="Proteomes" id="UP000003900"/>
    </source>
</evidence>
<dbReference type="PATRIC" id="fig|1131935.3.peg.223"/>
<evidence type="ECO:0000256" key="1">
    <source>
        <dbReference type="ARBA" id="ARBA00022801"/>
    </source>
</evidence>
<dbReference type="Gene3D" id="3.40.50.1820">
    <property type="entry name" value="alpha/beta hydrolase"/>
    <property type="match status" value="1"/>
</dbReference>
<dbReference type="PANTHER" id="PTHR48081">
    <property type="entry name" value="AB HYDROLASE SUPERFAMILY PROTEIN C4A8.06C"/>
    <property type="match status" value="1"/>
</dbReference>
<protein>
    <submittedName>
        <fullName evidence="4">Lipase</fullName>
    </submittedName>
</protein>
<name>H3S9Q3_9BACL</name>
<accession>H3S9Q3</accession>
<dbReference type="SUPFAM" id="SSF53474">
    <property type="entry name" value="alpha/beta-Hydrolases"/>
    <property type="match status" value="1"/>
</dbReference>
<keyword evidence="2" id="KW-0812">Transmembrane</keyword>
<evidence type="ECO:0000259" key="3">
    <source>
        <dbReference type="Pfam" id="PF20434"/>
    </source>
</evidence>
<proteinExistence type="predicted"/>
<feature type="transmembrane region" description="Helical" evidence="2">
    <location>
        <begin position="12"/>
        <end position="34"/>
    </location>
</feature>
<feature type="domain" description="BD-FAE-like" evidence="3">
    <location>
        <begin position="85"/>
        <end position="287"/>
    </location>
</feature>
<dbReference type="InterPro" id="IPR049492">
    <property type="entry name" value="BD-FAE-like_dom"/>
</dbReference>
<organism evidence="4 5">
    <name type="scientific">Paenibacillus dendritiformis C454</name>
    <dbReference type="NCBI Taxonomy" id="1131935"/>
    <lineage>
        <taxon>Bacteria</taxon>
        <taxon>Bacillati</taxon>
        <taxon>Bacillota</taxon>
        <taxon>Bacilli</taxon>
        <taxon>Bacillales</taxon>
        <taxon>Paenibacillaceae</taxon>
        <taxon>Paenibacillus</taxon>
    </lineage>
</organism>
<comment type="caution">
    <text evidence="4">The sequence shown here is derived from an EMBL/GenBank/DDBJ whole genome shotgun (WGS) entry which is preliminary data.</text>
</comment>
<keyword evidence="2" id="KW-1133">Transmembrane helix</keyword>
<evidence type="ECO:0000313" key="4">
    <source>
        <dbReference type="EMBL" id="EHQ64171.1"/>
    </source>
</evidence>
<keyword evidence="5" id="KW-1185">Reference proteome</keyword>
<dbReference type="STRING" id="1131935.PDENDC454_01180"/>
<dbReference type="PANTHER" id="PTHR48081:SF6">
    <property type="entry name" value="PEPTIDASE S9 PROLYL OLIGOPEPTIDASE CATALYTIC DOMAIN-CONTAINING PROTEIN"/>
    <property type="match status" value="1"/>
</dbReference>
<sequence length="365" mass="40647">MNTKKTRHRISRWILGTVIVAIFVIPVLLIYIIGQFTPSLNALIIKRLFEWKPFASPTNIETINKQVHVVKDVLYDEHGMENSLLDIYYPKHAGKELPVIMWIHGGGFVSGNKEQTQEYGMALANAGYVVANINYALAPGQKYPGPVIQANQALKYLQDHIGQYGGDMSRLFIGGDSAGAQIASQTAAVITNDKLANSMGIQPSVDKKQLKGALLYCGLYNMDRMTQPQSSFILRLGVKSVFWSYTGVKDFATFSRLDEMSTVHHVTPDYPPVFLTVGDVDPLAPHSADLIAVLTRNGVEVDTVLFDGTNPELGHEYQFDFASPHAEKTLGRTFKFLKKHSSRHSNRPHAFQVKFASSRAYSERD</sequence>
<dbReference type="Pfam" id="PF20434">
    <property type="entry name" value="BD-FAE"/>
    <property type="match status" value="1"/>
</dbReference>
<keyword evidence="2" id="KW-0472">Membrane</keyword>
<gene>
    <name evidence="4" type="ORF">PDENDC454_01180</name>
</gene>
<keyword evidence="1" id="KW-0378">Hydrolase</keyword>
<dbReference type="RefSeq" id="WP_006674744.1">
    <property type="nucleotide sequence ID" value="NZ_AHKH01000002.1"/>
</dbReference>
<dbReference type="AlphaFoldDB" id="H3S9Q3"/>
<dbReference type="GO" id="GO:0016787">
    <property type="term" value="F:hydrolase activity"/>
    <property type="evidence" value="ECO:0007669"/>
    <property type="project" value="UniProtKB-KW"/>
</dbReference>
<evidence type="ECO:0000256" key="2">
    <source>
        <dbReference type="SAM" id="Phobius"/>
    </source>
</evidence>